<name>A0AAW1GWD6_SAPOF</name>
<dbReference type="GO" id="GO:0009653">
    <property type="term" value="P:anatomical structure morphogenesis"/>
    <property type="evidence" value="ECO:0007669"/>
    <property type="project" value="UniProtKB-ARBA"/>
</dbReference>
<dbReference type="FunFam" id="2.60.40.760:FF:000001">
    <property type="entry name" value="Expansin"/>
    <property type="match status" value="1"/>
</dbReference>
<protein>
    <recommendedName>
        <fullName evidence="7">Expansin</fullName>
    </recommendedName>
</protein>
<keyword evidence="2 7" id="KW-0134">Cell wall</keyword>
<dbReference type="PROSITE" id="PS50842">
    <property type="entry name" value="EXPANSIN_EG45"/>
    <property type="match status" value="1"/>
</dbReference>
<evidence type="ECO:0000256" key="7">
    <source>
        <dbReference type="RuleBase" id="RU365023"/>
    </source>
</evidence>
<proteinExistence type="inferred from homology"/>
<dbReference type="GO" id="GO:0005576">
    <property type="term" value="C:extracellular region"/>
    <property type="evidence" value="ECO:0007669"/>
    <property type="project" value="InterPro"/>
</dbReference>
<dbReference type="Gene3D" id="2.40.40.10">
    <property type="entry name" value="RlpA-like domain"/>
    <property type="match status" value="1"/>
</dbReference>
<gene>
    <name evidence="10" type="ORF">RND81_13G112800</name>
</gene>
<dbReference type="PRINTS" id="PR01226">
    <property type="entry name" value="EXPANSIN"/>
</dbReference>
<comment type="similarity">
    <text evidence="1 7">Belongs to the expansin family. Expansin A subfamily.</text>
</comment>
<evidence type="ECO:0000313" key="10">
    <source>
        <dbReference type="EMBL" id="KAK9669164.1"/>
    </source>
</evidence>
<dbReference type="AlphaFoldDB" id="A0AAW1GWD6"/>
<dbReference type="InterPro" id="IPR007118">
    <property type="entry name" value="Expan_Lol_pI"/>
</dbReference>
<dbReference type="SUPFAM" id="SSF49590">
    <property type="entry name" value="PHL pollen allergen"/>
    <property type="match status" value="1"/>
</dbReference>
<dbReference type="SUPFAM" id="SSF50685">
    <property type="entry name" value="Barwin-like endoglucanases"/>
    <property type="match status" value="1"/>
</dbReference>
<dbReference type="InterPro" id="IPR007112">
    <property type="entry name" value="Expansin/allergen_DPBB_dom"/>
</dbReference>
<keyword evidence="6 7" id="KW-0961">Cell wall biogenesis/degradation</keyword>
<dbReference type="PANTHER" id="PTHR31867">
    <property type="entry name" value="EXPANSIN-A15"/>
    <property type="match status" value="1"/>
</dbReference>
<dbReference type="Pfam" id="PF01357">
    <property type="entry name" value="Expansin_C"/>
    <property type="match status" value="1"/>
</dbReference>
<dbReference type="InterPro" id="IPR009009">
    <property type="entry name" value="RlpA-like_DPBB"/>
</dbReference>
<dbReference type="CDD" id="cd22274">
    <property type="entry name" value="DPBB_EXPA_N"/>
    <property type="match status" value="1"/>
</dbReference>
<evidence type="ECO:0000256" key="3">
    <source>
        <dbReference type="ARBA" id="ARBA00022525"/>
    </source>
</evidence>
<dbReference type="InterPro" id="IPR036908">
    <property type="entry name" value="RlpA-like_sf"/>
</dbReference>
<dbReference type="PRINTS" id="PR01225">
    <property type="entry name" value="EXPANSNFAMLY"/>
</dbReference>
<evidence type="ECO:0000259" key="9">
    <source>
        <dbReference type="PROSITE" id="PS50843"/>
    </source>
</evidence>
<reference evidence="10" key="1">
    <citation type="submission" date="2024-03" db="EMBL/GenBank/DDBJ databases">
        <title>WGS assembly of Saponaria officinalis var. Norfolk2.</title>
        <authorList>
            <person name="Jenkins J."/>
            <person name="Shu S."/>
            <person name="Grimwood J."/>
            <person name="Barry K."/>
            <person name="Goodstein D."/>
            <person name="Schmutz J."/>
            <person name="Leebens-Mack J."/>
            <person name="Osbourn A."/>
        </authorList>
    </citation>
    <scope>NUCLEOTIDE SEQUENCE [LARGE SCALE GENOMIC DNA]</scope>
    <source>
        <strain evidence="10">JIC</strain>
    </source>
</reference>
<comment type="function">
    <text evidence="7">Causes loosening and extension of plant cell walls by disrupting non-covalent bonding between cellulose microfibrils and matrix glucans. No enzymatic activity has been found.</text>
</comment>
<accession>A0AAW1GWD6</accession>
<dbReference type="InterPro" id="IPR036749">
    <property type="entry name" value="Expansin_CBD_sf"/>
</dbReference>
<evidence type="ECO:0000256" key="2">
    <source>
        <dbReference type="ARBA" id="ARBA00022512"/>
    </source>
</evidence>
<feature type="domain" description="Expansin-like CBD" evidence="9">
    <location>
        <begin position="124"/>
        <end position="203"/>
    </location>
</feature>
<comment type="subcellular location">
    <subcellularLocation>
        <location evidence="7">Secreted</location>
        <location evidence="7">Cell wall</location>
    </subcellularLocation>
    <subcellularLocation>
        <location evidence="7">Membrane</location>
        <topology evidence="7">Peripheral membrane protein</topology>
    </subcellularLocation>
</comment>
<keyword evidence="11" id="KW-1185">Reference proteome</keyword>
<dbReference type="SMART" id="SM00837">
    <property type="entry name" value="DPBB_1"/>
    <property type="match status" value="1"/>
</dbReference>
<evidence type="ECO:0000256" key="1">
    <source>
        <dbReference type="ARBA" id="ARBA00005392"/>
    </source>
</evidence>
<dbReference type="Gene3D" id="2.60.40.760">
    <property type="entry name" value="Expansin, cellulose-binding-like domain"/>
    <property type="match status" value="1"/>
</dbReference>
<dbReference type="GO" id="GO:0009664">
    <property type="term" value="P:plant-type cell wall organization"/>
    <property type="evidence" value="ECO:0007669"/>
    <property type="project" value="InterPro"/>
</dbReference>
<dbReference type="Pfam" id="PF03330">
    <property type="entry name" value="DPBB_1"/>
    <property type="match status" value="1"/>
</dbReference>
<dbReference type="PROSITE" id="PS50843">
    <property type="entry name" value="EXPANSIN_CBD"/>
    <property type="match status" value="1"/>
</dbReference>
<comment type="caution">
    <text evidence="10">The sequence shown here is derived from an EMBL/GenBank/DDBJ whole genome shotgun (WGS) entry which is preliminary data.</text>
</comment>
<evidence type="ECO:0000259" key="8">
    <source>
        <dbReference type="PROSITE" id="PS50842"/>
    </source>
</evidence>
<dbReference type="GO" id="GO:0016020">
    <property type="term" value="C:membrane"/>
    <property type="evidence" value="ECO:0007669"/>
    <property type="project" value="UniProtKB-SubCell"/>
</dbReference>
<dbReference type="InterPro" id="IPR002963">
    <property type="entry name" value="Expansin"/>
</dbReference>
<keyword evidence="3 7" id="KW-0964">Secreted</keyword>
<keyword evidence="4" id="KW-0732">Signal</keyword>
<dbReference type="Proteomes" id="UP001443914">
    <property type="component" value="Unassembled WGS sequence"/>
</dbReference>
<dbReference type="InterPro" id="IPR007117">
    <property type="entry name" value="Expansin_CBD"/>
</dbReference>
<evidence type="ECO:0000256" key="5">
    <source>
        <dbReference type="ARBA" id="ARBA00023136"/>
    </source>
</evidence>
<evidence type="ECO:0000256" key="4">
    <source>
        <dbReference type="ARBA" id="ARBA00022729"/>
    </source>
</evidence>
<dbReference type="EMBL" id="JBDFQZ010000013">
    <property type="protein sequence ID" value="KAK9669164.1"/>
    <property type="molecule type" value="Genomic_DNA"/>
</dbReference>
<evidence type="ECO:0000256" key="6">
    <source>
        <dbReference type="ARBA" id="ARBA00023316"/>
    </source>
</evidence>
<keyword evidence="5" id="KW-0472">Membrane</keyword>
<feature type="domain" description="Expansin-like EG45" evidence="8">
    <location>
        <begin position="8"/>
        <end position="114"/>
    </location>
</feature>
<sequence>MEGHTTEMGACGYQVFKDGYGLATTALSTTLFESGAKCGSCYEVKCVNSPWCIAGSVQVTATNLCPPSTGPQAWCNAPLHHFDLTEPMFLKIGQYKAGIVPIQYRRIPCARQGGIKFQFDGNPYFNLVLVYNVGGAGDVTSMKIKGTNTNWIQMSRNWGMNWQTGVVLTAQALSFQVTISDGRTLQFDNVAPSNWQFGQTYQGNANF</sequence>
<evidence type="ECO:0000313" key="11">
    <source>
        <dbReference type="Proteomes" id="UP001443914"/>
    </source>
</evidence>
<organism evidence="10 11">
    <name type="scientific">Saponaria officinalis</name>
    <name type="common">Common soapwort</name>
    <name type="synonym">Lychnis saponaria</name>
    <dbReference type="NCBI Taxonomy" id="3572"/>
    <lineage>
        <taxon>Eukaryota</taxon>
        <taxon>Viridiplantae</taxon>
        <taxon>Streptophyta</taxon>
        <taxon>Embryophyta</taxon>
        <taxon>Tracheophyta</taxon>
        <taxon>Spermatophyta</taxon>
        <taxon>Magnoliopsida</taxon>
        <taxon>eudicotyledons</taxon>
        <taxon>Gunneridae</taxon>
        <taxon>Pentapetalae</taxon>
        <taxon>Caryophyllales</taxon>
        <taxon>Caryophyllaceae</taxon>
        <taxon>Caryophylleae</taxon>
        <taxon>Saponaria</taxon>
    </lineage>
</organism>